<dbReference type="OrthoDB" id="9815847at2"/>
<dbReference type="InterPro" id="IPR051263">
    <property type="entry name" value="C-type_cytochrome_biogenesis"/>
</dbReference>
<dbReference type="PANTHER" id="PTHR47870:SF1">
    <property type="entry name" value="CYTOCHROME C-TYPE BIOGENESIS PROTEIN CCMH"/>
    <property type="match status" value="1"/>
</dbReference>
<dbReference type="InterPro" id="IPR011990">
    <property type="entry name" value="TPR-like_helical_dom_sf"/>
</dbReference>
<name>A0A1M7ZMW1_9HYPH</name>
<dbReference type="AlphaFoldDB" id="A0A1M7ZMW1"/>
<dbReference type="Pfam" id="PF23914">
    <property type="entry name" value="TPR_CcmH_CycH"/>
    <property type="match status" value="1"/>
</dbReference>
<sequence length="371" mass="38452">MIWILFAVMTVLAALAVLVPLARAGGARGSDASAADIAVYGSQLAEIDRDLARGLIAEPEAGAAKAEIGRRLLRAARDPGRPGRTEGAEAGARRRLKVAALAVALGLPTMALAFYAAIGRPEMPDEPLASRAVEEGDMDALVARVEARLASQPEDGRGWTVIAPIYLRLGRAGEAATAYRNAIRLTGTTPALEAGLGEALVAEAGGIVTEAARQAFNAARSGDPKAVKPRFYLALSLSQAGERDAAITAWKALLADSRGDEPWAEAAREQLALLEGGAPSPPGGGIPAGGEAIAEMAPEAQRAAIEGMVSGLDQRLATQGGTPEEWSRLIRAYAVLKRPDDAKRAVERAKAALPAQAKAFDELAASLGLRP</sequence>
<keyword evidence="2" id="KW-0677">Repeat</keyword>
<dbReference type="GO" id="GO:0005886">
    <property type="term" value="C:plasma membrane"/>
    <property type="evidence" value="ECO:0007669"/>
    <property type="project" value="TreeGrafter"/>
</dbReference>
<dbReference type="PANTHER" id="PTHR47870">
    <property type="entry name" value="CYTOCHROME C-TYPE BIOGENESIS PROTEIN CCMH"/>
    <property type="match status" value="1"/>
</dbReference>
<evidence type="ECO:0000313" key="6">
    <source>
        <dbReference type="EMBL" id="SHO66244.1"/>
    </source>
</evidence>
<accession>A0A1M7ZMW1</accession>
<dbReference type="InterPro" id="IPR017560">
    <property type="entry name" value="Cyt_c_biogenesis_CcmI"/>
</dbReference>
<keyword evidence="3" id="KW-0201">Cytochrome c-type biogenesis</keyword>
<evidence type="ECO:0000256" key="2">
    <source>
        <dbReference type="ARBA" id="ARBA00022737"/>
    </source>
</evidence>
<dbReference type="InterPro" id="IPR056413">
    <property type="entry name" value="TPR_CcmH_CycH"/>
</dbReference>
<reference evidence="6 7" key="1">
    <citation type="submission" date="2016-12" db="EMBL/GenBank/DDBJ databases">
        <authorList>
            <person name="Song W.-J."/>
            <person name="Kurnit D.M."/>
        </authorList>
    </citation>
    <scope>NUCLEOTIDE SEQUENCE [LARGE SCALE GENOMIC DNA]</scope>
    <source>
        <strain evidence="6 7">DSM 19599</strain>
    </source>
</reference>
<dbReference type="Gene3D" id="1.25.40.10">
    <property type="entry name" value="Tetratricopeptide repeat domain"/>
    <property type="match status" value="1"/>
</dbReference>
<feature type="domain" description="Cytochrome c-type biogenesis protein H TPR" evidence="5">
    <location>
        <begin position="131"/>
        <end position="255"/>
    </location>
</feature>
<gene>
    <name evidence="6" type="ORF">SAMN02745172_02899</name>
</gene>
<dbReference type="GO" id="GO:0017004">
    <property type="term" value="P:cytochrome complex assembly"/>
    <property type="evidence" value="ECO:0007669"/>
    <property type="project" value="UniProtKB-KW"/>
</dbReference>
<evidence type="ECO:0000256" key="1">
    <source>
        <dbReference type="ARBA" id="ARBA00004196"/>
    </source>
</evidence>
<evidence type="ECO:0000256" key="3">
    <source>
        <dbReference type="ARBA" id="ARBA00022748"/>
    </source>
</evidence>
<organism evidence="6 7">
    <name type="scientific">Pseudoxanthobacter soli DSM 19599</name>
    <dbReference type="NCBI Taxonomy" id="1123029"/>
    <lineage>
        <taxon>Bacteria</taxon>
        <taxon>Pseudomonadati</taxon>
        <taxon>Pseudomonadota</taxon>
        <taxon>Alphaproteobacteria</taxon>
        <taxon>Hyphomicrobiales</taxon>
        <taxon>Segnochrobactraceae</taxon>
        <taxon>Pseudoxanthobacter</taxon>
    </lineage>
</organism>
<dbReference type="SUPFAM" id="SSF48452">
    <property type="entry name" value="TPR-like"/>
    <property type="match status" value="1"/>
</dbReference>
<keyword evidence="4" id="KW-0802">TPR repeat</keyword>
<protein>
    <submittedName>
        <fullName evidence="6">Cytochrome c-type biogenesis protein CcmH</fullName>
    </submittedName>
</protein>
<dbReference type="RefSeq" id="WP_073629845.1">
    <property type="nucleotide sequence ID" value="NZ_FRXO01000005.1"/>
</dbReference>
<evidence type="ECO:0000256" key="4">
    <source>
        <dbReference type="ARBA" id="ARBA00022803"/>
    </source>
</evidence>
<dbReference type="EMBL" id="FRXO01000005">
    <property type="protein sequence ID" value="SHO66244.1"/>
    <property type="molecule type" value="Genomic_DNA"/>
</dbReference>
<evidence type="ECO:0000313" key="7">
    <source>
        <dbReference type="Proteomes" id="UP000186406"/>
    </source>
</evidence>
<dbReference type="Proteomes" id="UP000186406">
    <property type="component" value="Unassembled WGS sequence"/>
</dbReference>
<evidence type="ECO:0000259" key="5">
    <source>
        <dbReference type="Pfam" id="PF23914"/>
    </source>
</evidence>
<comment type="subcellular location">
    <subcellularLocation>
        <location evidence="1">Cell envelope</location>
    </subcellularLocation>
</comment>
<dbReference type="STRING" id="1123029.SAMN02745172_02899"/>
<dbReference type="GO" id="GO:0030313">
    <property type="term" value="C:cell envelope"/>
    <property type="evidence" value="ECO:0007669"/>
    <property type="project" value="UniProtKB-SubCell"/>
</dbReference>
<dbReference type="NCBIfam" id="TIGR03142">
    <property type="entry name" value="cytochro_ccmI"/>
    <property type="match status" value="1"/>
</dbReference>
<keyword evidence="7" id="KW-1185">Reference proteome</keyword>
<proteinExistence type="predicted"/>